<organism evidence="1">
    <name type="scientific">Arundo donax</name>
    <name type="common">Giant reed</name>
    <name type="synonym">Donax arundinaceus</name>
    <dbReference type="NCBI Taxonomy" id="35708"/>
    <lineage>
        <taxon>Eukaryota</taxon>
        <taxon>Viridiplantae</taxon>
        <taxon>Streptophyta</taxon>
        <taxon>Embryophyta</taxon>
        <taxon>Tracheophyta</taxon>
        <taxon>Spermatophyta</taxon>
        <taxon>Magnoliopsida</taxon>
        <taxon>Liliopsida</taxon>
        <taxon>Poales</taxon>
        <taxon>Poaceae</taxon>
        <taxon>PACMAD clade</taxon>
        <taxon>Arundinoideae</taxon>
        <taxon>Arundineae</taxon>
        <taxon>Arundo</taxon>
    </lineage>
</organism>
<accession>A0A0A9AHL4</accession>
<protein>
    <submittedName>
        <fullName evidence="1">Uncharacterized protein</fullName>
    </submittedName>
</protein>
<name>A0A0A9AHL4_ARUDO</name>
<dbReference type="EMBL" id="GBRH01248517">
    <property type="protein sequence ID" value="JAD49378.1"/>
    <property type="molecule type" value="Transcribed_RNA"/>
</dbReference>
<proteinExistence type="predicted"/>
<evidence type="ECO:0000313" key="1">
    <source>
        <dbReference type="EMBL" id="JAD49378.1"/>
    </source>
</evidence>
<reference evidence="1" key="1">
    <citation type="submission" date="2014-09" db="EMBL/GenBank/DDBJ databases">
        <authorList>
            <person name="Magalhaes I.L.F."/>
            <person name="Oliveira U."/>
            <person name="Santos F.R."/>
            <person name="Vidigal T.H.D.A."/>
            <person name="Brescovit A.D."/>
            <person name="Santos A.J."/>
        </authorList>
    </citation>
    <scope>NUCLEOTIDE SEQUENCE</scope>
    <source>
        <tissue evidence="1">Shoot tissue taken approximately 20 cm above the soil surface</tissue>
    </source>
</reference>
<reference evidence="1" key="2">
    <citation type="journal article" date="2015" name="Data Brief">
        <title>Shoot transcriptome of the giant reed, Arundo donax.</title>
        <authorList>
            <person name="Barrero R.A."/>
            <person name="Guerrero F.D."/>
            <person name="Moolhuijzen P."/>
            <person name="Goolsby J.A."/>
            <person name="Tidwell J."/>
            <person name="Bellgard S.E."/>
            <person name="Bellgard M.I."/>
        </authorList>
    </citation>
    <scope>NUCLEOTIDE SEQUENCE</scope>
    <source>
        <tissue evidence="1">Shoot tissue taken approximately 20 cm above the soil surface</tissue>
    </source>
</reference>
<sequence length="13" mass="1503">MSHTFKQLGDLIL</sequence>